<feature type="binding site" evidence="2">
    <location>
        <begin position="212"/>
        <end position="219"/>
    </location>
    <ligand>
        <name>ATP</name>
        <dbReference type="ChEBI" id="CHEBI:30616"/>
    </ligand>
</feature>
<evidence type="ECO:0000256" key="1">
    <source>
        <dbReference type="PIRSR" id="PIRSR640198-1"/>
    </source>
</evidence>
<dbReference type="GO" id="GO:0005524">
    <property type="term" value="F:ATP binding"/>
    <property type="evidence" value="ECO:0007669"/>
    <property type="project" value="UniProtKB-KW"/>
</dbReference>
<gene>
    <name evidence="4" type="ORF">C5745_12575</name>
</gene>
<evidence type="ECO:0000313" key="4">
    <source>
        <dbReference type="EMBL" id="PRD46928.1"/>
    </source>
</evidence>
<dbReference type="PANTHER" id="PTHR13504:SF33">
    <property type="entry name" value="FIC FAMILY PROTEIN"/>
    <property type="match status" value="1"/>
</dbReference>
<dbReference type="AlphaFoldDB" id="A0A2S9J2B4"/>
<protein>
    <submittedName>
        <fullName evidence="4">DUF4172 domain-containing protein</fullName>
    </submittedName>
</protein>
<feature type="binding site" evidence="2">
    <location>
        <begin position="249"/>
        <end position="250"/>
    </location>
    <ligand>
        <name>ATP</name>
        <dbReference type="ChEBI" id="CHEBI:30616"/>
    </ligand>
</feature>
<sequence>MMYNWQLQGWPNFTYDVAEVQPSILAFAQETGEVNGLIQGLPDTLKQETLLQLMLSEAVKTSEIEGEYLSREDVMSSIRNNLGLNDTPVYVKDQRASGVAQLMVEVRQNFQQPLTLDMLKAWHRLLFAANAGRINPGEWRQGDTPMQVVSGAYGREIIHYEAPPSTRVPEEMERFVGWYNSVNFPLKGQIPEAILKSTIAHLYFESIHPFEDGNGRIGRAIAENALSQSLGRPIMLSLSKTIEANKKAYYDALKEAQRALDITAWMVYFASVILNAQRDAKAMVLFTLKKAQFYDRYKTQLDERHWKAINKILDKGAEGFDGGMTAKKYMGITKVSKATATRDLQQLHEMGVLVQEGAGRSVRYQLNLP</sequence>
<organism evidence="4 5">
    <name type="scientific">Sphingobacterium haloxyli</name>
    <dbReference type="NCBI Taxonomy" id="2100533"/>
    <lineage>
        <taxon>Bacteria</taxon>
        <taxon>Pseudomonadati</taxon>
        <taxon>Bacteroidota</taxon>
        <taxon>Sphingobacteriia</taxon>
        <taxon>Sphingobacteriales</taxon>
        <taxon>Sphingobacteriaceae</taxon>
        <taxon>Sphingobacterium</taxon>
    </lineage>
</organism>
<feature type="domain" description="Fido" evidence="3">
    <location>
        <begin position="114"/>
        <end position="271"/>
    </location>
</feature>
<feature type="active site" evidence="1">
    <location>
        <position position="208"/>
    </location>
</feature>
<evidence type="ECO:0000256" key="2">
    <source>
        <dbReference type="PIRSR" id="PIRSR640198-2"/>
    </source>
</evidence>
<keyword evidence="2" id="KW-0547">Nucleotide-binding</keyword>
<dbReference type="Gene3D" id="1.10.10.10">
    <property type="entry name" value="Winged helix-like DNA-binding domain superfamily/Winged helix DNA-binding domain"/>
    <property type="match status" value="1"/>
</dbReference>
<dbReference type="InterPro" id="IPR036597">
    <property type="entry name" value="Fido-like_dom_sf"/>
</dbReference>
<accession>A0A2S9J2B4</accession>
<keyword evidence="2" id="KW-0067">ATP-binding</keyword>
<dbReference type="Pfam" id="PF13776">
    <property type="entry name" value="DUF4172"/>
    <property type="match status" value="1"/>
</dbReference>
<dbReference type="Gene3D" id="1.10.3290.10">
    <property type="entry name" value="Fido-like domain"/>
    <property type="match status" value="1"/>
</dbReference>
<comment type="caution">
    <text evidence="4">The sequence shown here is derived from an EMBL/GenBank/DDBJ whole genome shotgun (WGS) entry which is preliminary data.</text>
</comment>
<dbReference type="InterPro" id="IPR003812">
    <property type="entry name" value="Fido"/>
</dbReference>
<dbReference type="Pfam" id="PF02661">
    <property type="entry name" value="Fic"/>
    <property type="match status" value="1"/>
</dbReference>
<dbReference type="InterPro" id="IPR025230">
    <property type="entry name" value="DUF4172"/>
</dbReference>
<evidence type="ECO:0000259" key="3">
    <source>
        <dbReference type="PROSITE" id="PS51459"/>
    </source>
</evidence>
<dbReference type="OrthoDB" id="9814400at2"/>
<proteinExistence type="predicted"/>
<dbReference type="PROSITE" id="PS51459">
    <property type="entry name" value="FIDO"/>
    <property type="match status" value="1"/>
</dbReference>
<dbReference type="InterPro" id="IPR040198">
    <property type="entry name" value="Fido_containing"/>
</dbReference>
<dbReference type="InterPro" id="IPR036388">
    <property type="entry name" value="WH-like_DNA-bd_sf"/>
</dbReference>
<dbReference type="RefSeq" id="WP_105717362.1">
    <property type="nucleotide sequence ID" value="NZ_PVBQ01000009.1"/>
</dbReference>
<dbReference type="SUPFAM" id="SSF140931">
    <property type="entry name" value="Fic-like"/>
    <property type="match status" value="1"/>
</dbReference>
<dbReference type="Proteomes" id="UP000239711">
    <property type="component" value="Unassembled WGS sequence"/>
</dbReference>
<dbReference type="EMBL" id="PVBQ01000009">
    <property type="protein sequence ID" value="PRD46928.1"/>
    <property type="molecule type" value="Genomic_DNA"/>
</dbReference>
<name>A0A2S9J2B4_9SPHI</name>
<evidence type="ECO:0000313" key="5">
    <source>
        <dbReference type="Proteomes" id="UP000239711"/>
    </source>
</evidence>
<keyword evidence="5" id="KW-1185">Reference proteome</keyword>
<dbReference type="PANTHER" id="PTHR13504">
    <property type="entry name" value="FIDO DOMAIN-CONTAINING PROTEIN DDB_G0283145"/>
    <property type="match status" value="1"/>
</dbReference>
<reference evidence="4 5" key="1">
    <citation type="submission" date="2018-02" db="EMBL/GenBank/DDBJ databases">
        <title>The draft genome of Sphingobacterium sp. 5JN-11.</title>
        <authorList>
            <person name="Liu L."/>
            <person name="Li L."/>
            <person name="Liang L."/>
            <person name="Zhang X."/>
            <person name="Wang T."/>
        </authorList>
    </citation>
    <scope>NUCLEOTIDE SEQUENCE [LARGE SCALE GENOMIC DNA]</scope>
    <source>
        <strain evidence="4 5">5JN-11</strain>
    </source>
</reference>